<keyword evidence="1" id="KW-0812">Transmembrane</keyword>
<feature type="chain" id="PRO_5005318608" evidence="2">
    <location>
        <begin position="20"/>
        <end position="293"/>
    </location>
</feature>
<reference evidence="3" key="1">
    <citation type="submission" date="2010-03" db="EMBL/GenBank/DDBJ databases">
        <title>Annotation of Blastomyces dermatitidis strain ATCC 18188.</title>
        <authorList>
            <consortium name="The Broad Institute Genome Sequencing Platform"/>
            <consortium name="Broad Institute Genome Sequencing Center for Infectious Disease."/>
            <person name="Cuomo C."/>
            <person name="Klein B."/>
            <person name="Sullivan T."/>
            <person name="Heitman J."/>
            <person name="Young S."/>
            <person name="Zeng Q."/>
            <person name="Gargeya S."/>
            <person name="Alvarado L."/>
            <person name="Berlin A.M."/>
            <person name="Chapman S.B."/>
            <person name="Chen Z."/>
            <person name="Freedman E."/>
            <person name="Gellesch M."/>
            <person name="Goldberg J."/>
            <person name="Griggs A."/>
            <person name="Gujja S."/>
            <person name="Heilman E."/>
            <person name="Heiman D."/>
            <person name="Howarth C."/>
            <person name="Mehta T."/>
            <person name="Neiman D."/>
            <person name="Pearson M."/>
            <person name="Roberts A."/>
            <person name="Saif S."/>
            <person name="Shea T."/>
            <person name="Shenoy N."/>
            <person name="Sisk P."/>
            <person name="Stolte C."/>
            <person name="Sykes S."/>
            <person name="White J."/>
            <person name="Yandava C."/>
            <person name="Haas B."/>
            <person name="Nusbaum C."/>
            <person name="Birren B."/>
        </authorList>
    </citation>
    <scope>NUCLEOTIDE SEQUENCE</scope>
    <source>
        <strain evidence="3">ATCC 18188</strain>
    </source>
</reference>
<gene>
    <name evidence="3" type="ORF">BDDG_13147</name>
</gene>
<feature type="non-terminal residue" evidence="3">
    <location>
        <position position="1"/>
    </location>
</feature>
<sequence>LITSVLQLCNLSLIQLVFCVHSHKETFTILHHSFTNFSHSSIIFFISSSLNTIIIQDFYFFFCSTLSICSSIISYMFLIMTLCFHNKHHCSAHIRQFISKSSCVDRSVFTDDSEPDVTFLIENLKNVIMKKLSVSCMTESSVFSLTSSAASFSAASLSVSFSATSQSSTLASVSGSPAPAISVSAIPGFTASAFITSSPHFKKMLCRLNESHLSACTLSLFLLTLRIIYYICVFRNRNVNVVLFYTCECEAFTLVSEAILIKDDNTAETTLFCSQASFITFSPSSAGKVVHTL</sequence>
<dbReference type="AlphaFoldDB" id="A0A0J9ES77"/>
<evidence type="ECO:0000313" key="3">
    <source>
        <dbReference type="EMBL" id="KMW68941.1"/>
    </source>
</evidence>
<feature type="non-terminal residue" evidence="3">
    <location>
        <position position="293"/>
    </location>
</feature>
<feature type="signal peptide" evidence="2">
    <location>
        <begin position="1"/>
        <end position="19"/>
    </location>
</feature>
<keyword evidence="1" id="KW-1133">Transmembrane helix</keyword>
<dbReference type="Proteomes" id="UP000007802">
    <property type="component" value="Unassembled WGS sequence"/>
</dbReference>
<name>A0A0J9ES77_AJEDA</name>
<evidence type="ECO:0000256" key="2">
    <source>
        <dbReference type="SAM" id="SignalP"/>
    </source>
</evidence>
<accession>A0A0J9ES77</accession>
<feature type="transmembrane region" description="Helical" evidence="1">
    <location>
        <begin position="58"/>
        <end position="78"/>
    </location>
</feature>
<feature type="transmembrane region" description="Helical" evidence="1">
    <location>
        <begin position="212"/>
        <end position="231"/>
    </location>
</feature>
<organism evidence="3">
    <name type="scientific">Ajellomyces dermatitidis (strain ATCC 18188 / CBS 674.68)</name>
    <name type="common">Blastomyces dermatitidis</name>
    <dbReference type="NCBI Taxonomy" id="653446"/>
    <lineage>
        <taxon>Eukaryota</taxon>
        <taxon>Fungi</taxon>
        <taxon>Dikarya</taxon>
        <taxon>Ascomycota</taxon>
        <taxon>Pezizomycotina</taxon>
        <taxon>Eurotiomycetes</taxon>
        <taxon>Eurotiomycetidae</taxon>
        <taxon>Onygenales</taxon>
        <taxon>Ajellomycetaceae</taxon>
        <taxon>Blastomyces</taxon>
    </lineage>
</organism>
<evidence type="ECO:0000256" key="1">
    <source>
        <dbReference type="SAM" id="Phobius"/>
    </source>
</evidence>
<keyword evidence="2" id="KW-0732">Signal</keyword>
<dbReference type="EMBL" id="GG749534">
    <property type="protein sequence ID" value="KMW68941.1"/>
    <property type="molecule type" value="Genomic_DNA"/>
</dbReference>
<proteinExistence type="predicted"/>
<protein>
    <submittedName>
        <fullName evidence="3">Uncharacterized protein</fullName>
    </submittedName>
</protein>
<keyword evidence="1" id="KW-0472">Membrane</keyword>